<dbReference type="OrthoDB" id="4941530at2"/>
<gene>
    <name evidence="2" type="ORF">EXE59_20500</name>
</gene>
<proteinExistence type="predicted"/>
<accession>A0A4Z1CIU0</accession>
<organism evidence="2 3">
    <name type="scientific">Nocardioides eburneiflavus</name>
    <dbReference type="NCBI Taxonomy" id="2518372"/>
    <lineage>
        <taxon>Bacteria</taxon>
        <taxon>Bacillati</taxon>
        <taxon>Actinomycetota</taxon>
        <taxon>Actinomycetes</taxon>
        <taxon>Propionibacteriales</taxon>
        <taxon>Nocardioidaceae</taxon>
        <taxon>Nocardioides</taxon>
    </lineage>
</organism>
<dbReference type="InterPro" id="IPR037401">
    <property type="entry name" value="SnoaL-like"/>
</dbReference>
<dbReference type="EMBL" id="SRRO01000001">
    <property type="protein sequence ID" value="TGN66067.1"/>
    <property type="molecule type" value="Genomic_DNA"/>
</dbReference>
<dbReference type="Gene3D" id="3.10.450.50">
    <property type="match status" value="1"/>
</dbReference>
<dbReference type="InterPro" id="IPR032710">
    <property type="entry name" value="NTF2-like_dom_sf"/>
</dbReference>
<dbReference type="SUPFAM" id="SSF54427">
    <property type="entry name" value="NTF2-like"/>
    <property type="match status" value="1"/>
</dbReference>
<name>A0A4Z1CIU0_9ACTN</name>
<dbReference type="AlphaFoldDB" id="A0A4Z1CIU0"/>
<comment type="caution">
    <text evidence="2">The sequence shown here is derived from an EMBL/GenBank/DDBJ whole genome shotgun (WGS) entry which is preliminary data.</text>
</comment>
<reference evidence="2 3" key="1">
    <citation type="submission" date="2019-04" db="EMBL/GenBank/DDBJ databases">
        <title>Three New Species of Nocardioides, Nocardioides euryhalodurans sp. nov., Nocardioides seonyuensis sp. nov. and Nocardioides eburneoflavus sp. nov. Isolated from Soil.</title>
        <authorList>
            <person name="Roh S.G."/>
            <person name="Lee C."/>
            <person name="Kim M.-K."/>
            <person name="Kim S.B."/>
        </authorList>
    </citation>
    <scope>NUCLEOTIDE SEQUENCE [LARGE SCALE GENOMIC DNA]</scope>
    <source>
        <strain evidence="2 3">MMS17-SY213</strain>
    </source>
</reference>
<dbReference type="RefSeq" id="WP_135840553.1">
    <property type="nucleotide sequence ID" value="NZ_SRRO01000001.1"/>
</dbReference>
<keyword evidence="3" id="KW-1185">Reference proteome</keyword>
<protein>
    <submittedName>
        <fullName evidence="2">Nuclear transport factor 2 family protein</fullName>
    </submittedName>
</protein>
<sequence length="158" mass="18083">MNIDELLEIETIKALRIRGSAYLDAGRLDDLVDLYHPDAVCEFGPYGSWTDRSRYKESFAAAEQPFYASGYFSNLHVVVNHVVDLTGPDSATGLVYLLDFVTGDQMREGGNPLYWLGVYEEEYQRTDGDWKILRQSLNFVWPQRMLNDGFLERQAATD</sequence>
<evidence type="ECO:0000313" key="2">
    <source>
        <dbReference type="EMBL" id="TGN66067.1"/>
    </source>
</evidence>
<evidence type="ECO:0000259" key="1">
    <source>
        <dbReference type="Pfam" id="PF13577"/>
    </source>
</evidence>
<feature type="domain" description="SnoaL-like" evidence="1">
    <location>
        <begin position="5"/>
        <end position="134"/>
    </location>
</feature>
<evidence type="ECO:0000313" key="3">
    <source>
        <dbReference type="Proteomes" id="UP000297496"/>
    </source>
</evidence>
<dbReference type="Proteomes" id="UP000297496">
    <property type="component" value="Unassembled WGS sequence"/>
</dbReference>
<dbReference type="Pfam" id="PF13577">
    <property type="entry name" value="SnoaL_4"/>
    <property type="match status" value="1"/>
</dbReference>